<evidence type="ECO:0000313" key="1">
    <source>
        <dbReference type="EMBL" id="AGC77434.1"/>
    </source>
</evidence>
<dbReference type="EMBL" id="CP001397">
    <property type="protein sequence ID" value="AGC77434.1"/>
    <property type="molecule type" value="Genomic_DNA"/>
</dbReference>
<organism evidence="1 2">
    <name type="scientific">Nonlabens dokdonensis (strain DSM 17205 / KCTC 12402 / DSW-6)</name>
    <name type="common">Donghaeana dokdonensis</name>
    <dbReference type="NCBI Taxonomy" id="592029"/>
    <lineage>
        <taxon>Bacteria</taxon>
        <taxon>Pseudomonadati</taxon>
        <taxon>Bacteroidota</taxon>
        <taxon>Flavobacteriia</taxon>
        <taxon>Flavobacteriales</taxon>
        <taxon>Flavobacteriaceae</taxon>
        <taxon>Nonlabens</taxon>
    </lineage>
</organism>
<dbReference type="STRING" id="592029.DDD_2307"/>
<dbReference type="AlphaFoldDB" id="L7WBF6"/>
<dbReference type="HOGENOM" id="CLU_3186468_0_0_10"/>
<dbReference type="KEGG" id="ndo:DDD_2307"/>
<reference evidence="1 2" key="1">
    <citation type="journal article" date="2013" name="Genome Biol. Evol.">
        <title>Genomic makeup of the marine flavobacterium Nonlabens (Donghaeana) dokdonensis DSW-6 and identification of a novel class of rhodopsins.</title>
        <authorList>
            <person name="Kwon S.K."/>
            <person name="Kim B.K."/>
            <person name="Song J.Y."/>
            <person name="Kwak M.J."/>
            <person name="Lee C.H."/>
            <person name="Yoon J.H."/>
            <person name="Oh T.K."/>
            <person name="Kim J.F."/>
        </authorList>
    </citation>
    <scope>NUCLEOTIDE SEQUENCE [LARGE SCALE GENOMIC DNA]</scope>
    <source>
        <strain evidence="2">DSM 17205 / KCTC 12402 / DSW-6</strain>
    </source>
</reference>
<evidence type="ECO:0000313" key="2">
    <source>
        <dbReference type="Proteomes" id="UP000011173"/>
    </source>
</evidence>
<proteinExistence type="predicted"/>
<dbReference type="Proteomes" id="UP000011173">
    <property type="component" value="Chromosome"/>
</dbReference>
<protein>
    <submittedName>
        <fullName evidence="1">Uncharacterized protein</fullName>
    </submittedName>
</protein>
<name>L7WBF6_NONDD</name>
<accession>L7WBF6</accession>
<dbReference type="PATRIC" id="fig|592029.3.peg.2283"/>
<sequence>MTSSKKLELNSNFLINSSIDKLGSYLSNYPDGILDDYHNLAIKKIS</sequence>
<gene>
    <name evidence="1" type="ordered locus">DDD_2307</name>
</gene>